<name>A0A812MK87_SYMPI</name>
<dbReference type="Proteomes" id="UP000649617">
    <property type="component" value="Unassembled WGS sequence"/>
</dbReference>
<feature type="domain" description="Cytidyltransferase-like" evidence="1">
    <location>
        <begin position="205"/>
        <end position="396"/>
    </location>
</feature>
<dbReference type="InterPro" id="IPR012967">
    <property type="entry name" value="COMT_dimerisation"/>
</dbReference>
<organism evidence="3 4">
    <name type="scientific">Symbiodinium pilosum</name>
    <name type="common">Dinoflagellate</name>
    <dbReference type="NCBI Taxonomy" id="2952"/>
    <lineage>
        <taxon>Eukaryota</taxon>
        <taxon>Sar</taxon>
        <taxon>Alveolata</taxon>
        <taxon>Dinophyceae</taxon>
        <taxon>Suessiales</taxon>
        <taxon>Symbiodiniaceae</taxon>
        <taxon>Symbiodinium</taxon>
    </lineage>
</organism>
<dbReference type="OrthoDB" id="422187at2759"/>
<keyword evidence="4" id="KW-1185">Reference proteome</keyword>
<dbReference type="InterPro" id="IPR014729">
    <property type="entry name" value="Rossmann-like_a/b/a_fold"/>
</dbReference>
<gene>
    <name evidence="3" type="primary">NMA1</name>
    <name evidence="3" type="ORF">SPIL2461_LOCUS5705</name>
</gene>
<dbReference type="Pfam" id="PF01467">
    <property type="entry name" value="CTP_transf_like"/>
    <property type="match status" value="1"/>
</dbReference>
<dbReference type="Gene3D" id="1.10.10.10">
    <property type="entry name" value="Winged helix-like DNA-binding domain superfamily/Winged helix DNA-binding domain"/>
    <property type="match status" value="1"/>
</dbReference>
<evidence type="ECO:0000259" key="1">
    <source>
        <dbReference type="Pfam" id="PF01467"/>
    </source>
</evidence>
<evidence type="ECO:0000259" key="2">
    <source>
        <dbReference type="Pfam" id="PF08100"/>
    </source>
</evidence>
<dbReference type="EMBL" id="CAJNIZ010008224">
    <property type="protein sequence ID" value="CAE7265356.1"/>
    <property type="molecule type" value="Genomic_DNA"/>
</dbReference>
<dbReference type="Pfam" id="PF08100">
    <property type="entry name" value="Dimerisation"/>
    <property type="match status" value="1"/>
</dbReference>
<accession>A0A812MK87</accession>
<protein>
    <submittedName>
        <fullName evidence="3">NMA1 protein</fullName>
    </submittedName>
</protein>
<dbReference type="Gene3D" id="3.40.50.620">
    <property type="entry name" value="HUPs"/>
    <property type="match status" value="1"/>
</dbReference>
<proteinExistence type="predicted"/>
<evidence type="ECO:0000313" key="3">
    <source>
        <dbReference type="EMBL" id="CAE7265356.1"/>
    </source>
</evidence>
<feature type="domain" description="O-methyltransferase dimerisation" evidence="2">
    <location>
        <begin position="56"/>
        <end position="132"/>
    </location>
</feature>
<evidence type="ECO:0000313" key="4">
    <source>
        <dbReference type="Proteomes" id="UP000649617"/>
    </source>
</evidence>
<reference evidence="3" key="1">
    <citation type="submission" date="2021-02" db="EMBL/GenBank/DDBJ databases">
        <authorList>
            <person name="Dougan E. K."/>
            <person name="Rhodes N."/>
            <person name="Thang M."/>
            <person name="Chan C."/>
        </authorList>
    </citation>
    <scope>NUCLEOTIDE SEQUENCE</scope>
</reference>
<dbReference type="GO" id="GO:0004515">
    <property type="term" value="F:nicotinate-nucleotide adenylyltransferase activity"/>
    <property type="evidence" value="ECO:0007669"/>
    <property type="project" value="TreeGrafter"/>
</dbReference>
<dbReference type="GO" id="GO:0009435">
    <property type="term" value="P:NAD+ biosynthetic process"/>
    <property type="evidence" value="ECO:0007669"/>
    <property type="project" value="TreeGrafter"/>
</dbReference>
<dbReference type="InterPro" id="IPR051182">
    <property type="entry name" value="Euk_NMN_adenylyltrnsfrase"/>
</dbReference>
<dbReference type="SUPFAM" id="SSF52374">
    <property type="entry name" value="Nucleotidylyl transferase"/>
    <property type="match status" value="1"/>
</dbReference>
<dbReference type="PANTHER" id="PTHR12039">
    <property type="entry name" value="NICOTINAMIDE MONONUCLEOTIDE ADENYLYLTRANSFERASE"/>
    <property type="match status" value="1"/>
</dbReference>
<dbReference type="InterPro" id="IPR036390">
    <property type="entry name" value="WH_DNA-bd_sf"/>
</dbReference>
<dbReference type="SUPFAM" id="SSF46785">
    <property type="entry name" value="Winged helix' DNA-binding domain"/>
    <property type="match status" value="1"/>
</dbReference>
<dbReference type="GO" id="GO:0046983">
    <property type="term" value="F:protein dimerization activity"/>
    <property type="evidence" value="ECO:0007669"/>
    <property type="project" value="InterPro"/>
</dbReference>
<sequence length="428" mass="47126">MAVFAAARGVTRAISRYAKVHSRLPSQQLPALTQTARAFSRKSWESGDDVDLDSVAYGFMASQALFSALELGIFDKIAAAGEKGCPAKDVQQACGVEGPRVTTLLTALTAVKCLRRSSEGLYTLSPNTAQYMVSSSKHYYGDYLQYQIGRQFYHRMGALPEVMTTGKAPSYASWFSDPEVAKTYTQAKADFGAGATGTKPRLPWPPTLLHLRMFEEARDAFERAASGRFSIVGGYLSPVHDKYGKATLAPAHHRLKMVEAAVSDSDWLMADGWECTCQDSWTPTVDVIARFANELSKVRVSIGDARPRAGNIRLVMLCGGDVLESFNATTPSGERVWTDEDLDVTLGQHGVVVVGRDDQDLEAFVRQCPLLARHADHITIAQPRIRTGISSSAVRQHLAAGESIRYLVHDKVWRYIAQHRLSELPNWQ</sequence>
<dbReference type="PANTHER" id="PTHR12039:SF0">
    <property type="entry name" value="NICOTINAMIDE-NUCLEOTIDE ADENYLYLTRANSFERASE"/>
    <property type="match status" value="1"/>
</dbReference>
<dbReference type="InterPro" id="IPR004821">
    <property type="entry name" value="Cyt_trans-like"/>
</dbReference>
<dbReference type="InterPro" id="IPR036388">
    <property type="entry name" value="WH-like_DNA-bd_sf"/>
</dbReference>
<dbReference type="GO" id="GO:0000309">
    <property type="term" value="F:nicotinamide-nucleotide adenylyltransferase activity"/>
    <property type="evidence" value="ECO:0007669"/>
    <property type="project" value="TreeGrafter"/>
</dbReference>
<dbReference type="AlphaFoldDB" id="A0A812MK87"/>
<comment type="caution">
    <text evidence="3">The sequence shown here is derived from an EMBL/GenBank/DDBJ whole genome shotgun (WGS) entry which is preliminary data.</text>
</comment>